<feature type="region of interest" description="Disordered" evidence="1">
    <location>
        <begin position="1"/>
        <end position="33"/>
    </location>
</feature>
<keyword evidence="3" id="KW-1185">Reference proteome</keyword>
<comment type="caution">
    <text evidence="2">The sequence shown here is derived from an EMBL/GenBank/DDBJ whole genome shotgun (WGS) entry which is preliminary data.</text>
</comment>
<dbReference type="AlphaFoldDB" id="A0A0D0UQN1"/>
<proteinExistence type="predicted"/>
<evidence type="ECO:0000256" key="1">
    <source>
        <dbReference type="SAM" id="MobiDB-lite"/>
    </source>
</evidence>
<name>A0A0D0UQN1_9ACTN</name>
<reference evidence="2 3" key="1">
    <citation type="submission" date="2015-01" db="EMBL/GenBank/DDBJ databases">
        <title>Sequencing and annotation of Micromonospora carbonacea strain JXNU-1 genome.</title>
        <authorList>
            <person name="Long Z."/>
            <person name="Huang Y."/>
            <person name="Jiang Y."/>
        </authorList>
    </citation>
    <scope>NUCLEOTIDE SEQUENCE [LARGE SCALE GENOMIC DNA]</scope>
    <source>
        <strain evidence="2 3">JXNU-1</strain>
    </source>
</reference>
<accession>A0A0D0UQN1</accession>
<evidence type="ECO:0000313" key="2">
    <source>
        <dbReference type="EMBL" id="KIR61122.1"/>
    </source>
</evidence>
<sequence length="60" mass="5722">MPTAVPAEPSGLLRAVPGRAGPVGPGRGPAGHDRLPVLQVSEAAGSPADICTVTGPGPAS</sequence>
<dbReference type="EMBL" id="JXSX01000003">
    <property type="protein sequence ID" value="KIR61122.1"/>
    <property type="molecule type" value="Genomic_DNA"/>
</dbReference>
<gene>
    <name evidence="2" type="ORF">TK50_25485</name>
</gene>
<protein>
    <submittedName>
        <fullName evidence="2">Uncharacterized protein</fullName>
    </submittedName>
</protein>
<dbReference type="PATRIC" id="fig|47853.6.peg.5341"/>
<evidence type="ECO:0000313" key="3">
    <source>
        <dbReference type="Proteomes" id="UP000032254"/>
    </source>
</evidence>
<dbReference type="Proteomes" id="UP000032254">
    <property type="component" value="Unassembled WGS sequence"/>
</dbReference>
<organism evidence="2 3">
    <name type="scientific">Micromonospora haikouensis</name>
    <dbReference type="NCBI Taxonomy" id="686309"/>
    <lineage>
        <taxon>Bacteria</taxon>
        <taxon>Bacillati</taxon>
        <taxon>Actinomycetota</taxon>
        <taxon>Actinomycetes</taxon>
        <taxon>Micromonosporales</taxon>
        <taxon>Micromonosporaceae</taxon>
        <taxon>Micromonospora</taxon>
    </lineage>
</organism>